<dbReference type="PROSITE" id="PS50109">
    <property type="entry name" value="HIS_KIN"/>
    <property type="match status" value="1"/>
</dbReference>
<gene>
    <name evidence="14" type="ORF">FJU11_00660</name>
</gene>
<evidence type="ECO:0000256" key="1">
    <source>
        <dbReference type="ARBA" id="ARBA00000085"/>
    </source>
</evidence>
<comment type="subcellular location">
    <subcellularLocation>
        <location evidence="2">Membrane</location>
    </subcellularLocation>
</comment>
<evidence type="ECO:0000256" key="4">
    <source>
        <dbReference type="ARBA" id="ARBA00022553"/>
    </source>
</evidence>
<feature type="domain" description="HAMP" evidence="13">
    <location>
        <begin position="193"/>
        <end position="244"/>
    </location>
</feature>
<keyword evidence="9" id="KW-0902">Two-component regulatory system</keyword>
<dbReference type="PANTHER" id="PTHR45436:SF5">
    <property type="entry name" value="SENSOR HISTIDINE KINASE TRCS"/>
    <property type="match status" value="1"/>
</dbReference>
<dbReference type="GO" id="GO:0004673">
    <property type="term" value="F:protein histidine kinase activity"/>
    <property type="evidence" value="ECO:0007669"/>
    <property type="project" value="UniProtKB-EC"/>
</dbReference>
<reference evidence="14 15" key="1">
    <citation type="submission" date="2019-06" db="EMBL/GenBank/DDBJ databases">
        <authorList>
            <person name="Li M."/>
        </authorList>
    </citation>
    <scope>NUCLEOTIDE SEQUENCE [LARGE SCALE GENOMIC DNA]</scope>
    <source>
        <strain evidence="14 15">BGMRC6574</strain>
    </source>
</reference>
<proteinExistence type="predicted"/>
<feature type="transmembrane region" description="Helical" evidence="11">
    <location>
        <begin position="173"/>
        <end position="196"/>
    </location>
</feature>
<dbReference type="Gene3D" id="1.10.287.130">
    <property type="match status" value="1"/>
</dbReference>
<organism evidence="14 15">
    <name type="scientific">Pararhizobium mangrovi</name>
    <dbReference type="NCBI Taxonomy" id="2590452"/>
    <lineage>
        <taxon>Bacteria</taxon>
        <taxon>Pseudomonadati</taxon>
        <taxon>Pseudomonadota</taxon>
        <taxon>Alphaproteobacteria</taxon>
        <taxon>Hyphomicrobiales</taxon>
        <taxon>Rhizobiaceae</taxon>
        <taxon>Rhizobium/Agrobacterium group</taxon>
        <taxon>Pararhizobium</taxon>
    </lineage>
</organism>
<keyword evidence="15" id="KW-1185">Reference proteome</keyword>
<feature type="domain" description="Histidine kinase" evidence="12">
    <location>
        <begin position="252"/>
        <end position="460"/>
    </location>
</feature>
<dbReference type="SUPFAM" id="SSF55874">
    <property type="entry name" value="ATPase domain of HSP90 chaperone/DNA topoisomerase II/histidine kinase"/>
    <property type="match status" value="1"/>
</dbReference>
<dbReference type="InterPro" id="IPR050428">
    <property type="entry name" value="TCS_sensor_his_kinase"/>
</dbReference>
<evidence type="ECO:0000313" key="15">
    <source>
        <dbReference type="Proteomes" id="UP000320314"/>
    </source>
</evidence>
<accession>A0A506UHI2</accession>
<dbReference type="Pfam" id="PF02518">
    <property type="entry name" value="HATPase_c"/>
    <property type="match status" value="1"/>
</dbReference>
<dbReference type="PROSITE" id="PS50885">
    <property type="entry name" value="HAMP"/>
    <property type="match status" value="1"/>
</dbReference>
<evidence type="ECO:0000256" key="11">
    <source>
        <dbReference type="SAM" id="Phobius"/>
    </source>
</evidence>
<evidence type="ECO:0000256" key="9">
    <source>
        <dbReference type="ARBA" id="ARBA00023012"/>
    </source>
</evidence>
<evidence type="ECO:0000256" key="2">
    <source>
        <dbReference type="ARBA" id="ARBA00004370"/>
    </source>
</evidence>
<evidence type="ECO:0000256" key="3">
    <source>
        <dbReference type="ARBA" id="ARBA00012438"/>
    </source>
</evidence>
<keyword evidence="8 11" id="KW-1133">Transmembrane helix</keyword>
<dbReference type="Proteomes" id="UP000320314">
    <property type="component" value="Unassembled WGS sequence"/>
</dbReference>
<dbReference type="InterPro" id="IPR004358">
    <property type="entry name" value="Sig_transdc_His_kin-like_C"/>
</dbReference>
<dbReference type="RefSeq" id="WP_141165073.1">
    <property type="nucleotide sequence ID" value="NZ_VHLH01000001.1"/>
</dbReference>
<keyword evidence="10 11" id="KW-0472">Membrane</keyword>
<protein>
    <recommendedName>
        <fullName evidence="3">histidine kinase</fullName>
        <ecNumber evidence="3">2.7.13.3</ecNumber>
    </recommendedName>
</protein>
<comment type="caution">
    <text evidence="14">The sequence shown here is derived from an EMBL/GenBank/DDBJ whole genome shotgun (WGS) entry which is preliminary data.</text>
</comment>
<dbReference type="Gene3D" id="3.30.565.10">
    <property type="entry name" value="Histidine kinase-like ATPase, C-terminal domain"/>
    <property type="match status" value="1"/>
</dbReference>
<dbReference type="GO" id="GO:0005886">
    <property type="term" value="C:plasma membrane"/>
    <property type="evidence" value="ECO:0007669"/>
    <property type="project" value="TreeGrafter"/>
</dbReference>
<dbReference type="InterPro" id="IPR003660">
    <property type="entry name" value="HAMP_dom"/>
</dbReference>
<dbReference type="SMART" id="SM00387">
    <property type="entry name" value="HATPase_c"/>
    <property type="match status" value="1"/>
</dbReference>
<keyword evidence="7 14" id="KW-0418">Kinase</keyword>
<dbReference type="InterPro" id="IPR005467">
    <property type="entry name" value="His_kinase_dom"/>
</dbReference>
<evidence type="ECO:0000256" key="5">
    <source>
        <dbReference type="ARBA" id="ARBA00022679"/>
    </source>
</evidence>
<keyword evidence="5" id="KW-0808">Transferase</keyword>
<evidence type="ECO:0000313" key="14">
    <source>
        <dbReference type="EMBL" id="TPW32770.1"/>
    </source>
</evidence>
<dbReference type="PRINTS" id="PR00344">
    <property type="entry name" value="BCTRLSENSOR"/>
</dbReference>
<dbReference type="EMBL" id="VHLH01000001">
    <property type="protein sequence ID" value="TPW32770.1"/>
    <property type="molecule type" value="Genomic_DNA"/>
</dbReference>
<keyword evidence="6 11" id="KW-0812">Transmembrane</keyword>
<dbReference type="EC" id="2.7.13.3" evidence="3"/>
<keyword evidence="4" id="KW-0597">Phosphoprotein</keyword>
<dbReference type="InterPro" id="IPR036890">
    <property type="entry name" value="HATPase_C_sf"/>
</dbReference>
<dbReference type="OrthoDB" id="9809567at2"/>
<dbReference type="PANTHER" id="PTHR45436">
    <property type="entry name" value="SENSOR HISTIDINE KINASE YKOH"/>
    <property type="match status" value="1"/>
</dbReference>
<dbReference type="InterPro" id="IPR003594">
    <property type="entry name" value="HATPase_dom"/>
</dbReference>
<comment type="catalytic activity">
    <reaction evidence="1">
        <text>ATP + protein L-histidine = ADP + protein N-phospho-L-histidine.</text>
        <dbReference type="EC" id="2.7.13.3"/>
    </reaction>
</comment>
<dbReference type="AlphaFoldDB" id="A0A506UHI2"/>
<dbReference type="GO" id="GO:0000160">
    <property type="term" value="P:phosphorelay signal transduction system"/>
    <property type="evidence" value="ECO:0007669"/>
    <property type="project" value="UniProtKB-KW"/>
</dbReference>
<evidence type="ECO:0000259" key="13">
    <source>
        <dbReference type="PROSITE" id="PS50885"/>
    </source>
</evidence>
<evidence type="ECO:0000256" key="6">
    <source>
        <dbReference type="ARBA" id="ARBA00022692"/>
    </source>
</evidence>
<evidence type="ECO:0000256" key="8">
    <source>
        <dbReference type="ARBA" id="ARBA00022989"/>
    </source>
</evidence>
<sequence>MSTRSLTSRVLWITSVWIAIALTVIALVISHLYRQGTEASFTDLLRAQLYNVINSVSVGKDGKLEGRPELGDLRFVQPETGWYWTVTPLGDFKAPPIRSISLGQGNVPVESQEKRPFNSRYERFYRTNDSFGNAVEVAETEVLLDNEGHAARFRVIGNHKEIEHEIDAFDRQVFLVFLLFGLGSLAVNALAVLFGLRPLDAVRRRLEDIRSGKSESLTGVFPREIAPLVSEVNALIDNNRRIVDRARTQVGNLAHSLKTPIAVLYNEARRLDEGPRQLVSAQVATMQTQVQSYLDRARIAAQSATVLARTEPAPVIERLMRVMRRLHPDLRFDVEDGAGTGHLLAMEQQDLEEVVGNLLDNAAKFAGSAVRVVVEPSIREDDPGRRSWLSITVEDDGAGLDEAEIDEALKRGRRLDESKPGTGLGLSIVSEIVAEYQGALKLRRGNNGGLEAMLVLPQVDRTT</sequence>
<name>A0A506UHI2_9HYPH</name>
<evidence type="ECO:0000256" key="10">
    <source>
        <dbReference type="ARBA" id="ARBA00023136"/>
    </source>
</evidence>
<evidence type="ECO:0000259" key="12">
    <source>
        <dbReference type="PROSITE" id="PS50109"/>
    </source>
</evidence>
<feature type="transmembrane region" description="Helical" evidence="11">
    <location>
        <begin position="12"/>
        <end position="33"/>
    </location>
</feature>
<evidence type="ECO:0000256" key="7">
    <source>
        <dbReference type="ARBA" id="ARBA00022777"/>
    </source>
</evidence>